<keyword evidence="1" id="KW-0472">Membrane</keyword>
<organism evidence="2 3">
    <name type="scientific">Chryseobacterium ginsengisoli</name>
    <dbReference type="NCBI Taxonomy" id="363853"/>
    <lineage>
        <taxon>Bacteria</taxon>
        <taxon>Pseudomonadati</taxon>
        <taxon>Bacteroidota</taxon>
        <taxon>Flavobacteriia</taxon>
        <taxon>Flavobacteriales</taxon>
        <taxon>Weeksellaceae</taxon>
        <taxon>Chryseobacterium group</taxon>
        <taxon>Chryseobacterium</taxon>
    </lineage>
</organism>
<evidence type="ECO:0000313" key="2">
    <source>
        <dbReference type="EMBL" id="GAA5098294.1"/>
    </source>
</evidence>
<keyword evidence="3" id="KW-1185">Reference proteome</keyword>
<dbReference type="RefSeq" id="WP_345206835.1">
    <property type="nucleotide sequence ID" value="NZ_BAABHX010000006.1"/>
</dbReference>
<keyword evidence="1" id="KW-0812">Transmembrane</keyword>
<accession>A0ABP9MP38</accession>
<proteinExistence type="predicted"/>
<keyword evidence="1" id="KW-1133">Transmembrane helix</keyword>
<protein>
    <submittedName>
        <fullName evidence="2">Uncharacterized protein</fullName>
    </submittedName>
</protein>
<dbReference type="Proteomes" id="UP001500353">
    <property type="component" value="Unassembled WGS sequence"/>
</dbReference>
<gene>
    <name evidence="2" type="ORF">GCM10023210_34310</name>
</gene>
<dbReference type="EMBL" id="BAABHX010000006">
    <property type="protein sequence ID" value="GAA5098294.1"/>
    <property type="molecule type" value="Genomic_DNA"/>
</dbReference>
<feature type="transmembrane region" description="Helical" evidence="1">
    <location>
        <begin position="164"/>
        <end position="180"/>
    </location>
</feature>
<comment type="caution">
    <text evidence="2">The sequence shown here is derived from an EMBL/GenBank/DDBJ whole genome shotgun (WGS) entry which is preliminary data.</text>
</comment>
<evidence type="ECO:0000256" key="1">
    <source>
        <dbReference type="SAM" id="Phobius"/>
    </source>
</evidence>
<name>A0ABP9MP38_9FLAO</name>
<sequence length="187" mass="21626">MKRILMIWMVLSFSFVYSQQGGFDDLDKIFDEYEKEYQQKNNPYAESPNDTERIREIKKRLSAKRQQRLDINKLSQQQKEEVNQYKNIENSATRNAAQSISGFREAPTDLGEAINMSEQTSQQNAYDDATQTVGISNANDGIITANNKDVIKMETETKGINKEMILAFSFVALLFLLIIIRRKRIKN</sequence>
<evidence type="ECO:0000313" key="3">
    <source>
        <dbReference type="Proteomes" id="UP001500353"/>
    </source>
</evidence>
<reference evidence="3" key="1">
    <citation type="journal article" date="2019" name="Int. J. Syst. Evol. Microbiol.">
        <title>The Global Catalogue of Microorganisms (GCM) 10K type strain sequencing project: providing services to taxonomists for standard genome sequencing and annotation.</title>
        <authorList>
            <consortium name="The Broad Institute Genomics Platform"/>
            <consortium name="The Broad Institute Genome Sequencing Center for Infectious Disease"/>
            <person name="Wu L."/>
            <person name="Ma J."/>
        </authorList>
    </citation>
    <scope>NUCLEOTIDE SEQUENCE [LARGE SCALE GENOMIC DNA]</scope>
    <source>
        <strain evidence="3">JCM 18019</strain>
    </source>
</reference>